<dbReference type="InterPro" id="IPR019734">
    <property type="entry name" value="TPR_rpt"/>
</dbReference>
<dbReference type="AlphaFoldDB" id="A0A852TKG6"/>
<dbReference type="PROSITE" id="PS50005">
    <property type="entry name" value="TPR"/>
    <property type="match status" value="1"/>
</dbReference>
<dbReference type="Gene3D" id="1.25.40.10">
    <property type="entry name" value="Tetratricopeptide repeat domain"/>
    <property type="match status" value="1"/>
</dbReference>
<keyword evidence="1" id="KW-0802">TPR repeat</keyword>
<dbReference type="SUPFAM" id="SSF48452">
    <property type="entry name" value="TPR-like"/>
    <property type="match status" value="1"/>
</dbReference>
<keyword evidence="3" id="KW-0131">Cell cycle</keyword>
<dbReference type="PANTHER" id="PTHR43681">
    <property type="entry name" value="TRANSMEMBRANE GTPASE FZO"/>
    <property type="match status" value="1"/>
</dbReference>
<evidence type="ECO:0000259" key="2">
    <source>
        <dbReference type="Pfam" id="PF00350"/>
    </source>
</evidence>
<reference evidence="4" key="2">
    <citation type="submission" date="2020-08" db="EMBL/GenBank/DDBJ databases">
        <title>The Agave Microbiome: Exploring the role of microbial communities in plant adaptations to desert environments.</title>
        <authorList>
            <person name="Partida-Martinez L.P."/>
        </authorList>
    </citation>
    <scope>NUCLEOTIDE SEQUENCE [LARGE SCALE GENOMIC DNA]</scope>
    <source>
        <strain evidence="4">AT2.8</strain>
    </source>
</reference>
<proteinExistence type="predicted"/>
<dbReference type="GO" id="GO:0051301">
    <property type="term" value="P:cell division"/>
    <property type="evidence" value="ECO:0007669"/>
    <property type="project" value="UniProtKB-KW"/>
</dbReference>
<comment type="caution">
    <text evidence="3">The sequence shown here is derived from an EMBL/GenBank/DDBJ whole genome shotgun (WGS) entry which is preliminary data.</text>
</comment>
<organism evidence="3 4">
    <name type="scientific">Neobacillus niacini</name>
    <dbReference type="NCBI Taxonomy" id="86668"/>
    <lineage>
        <taxon>Bacteria</taxon>
        <taxon>Bacillati</taxon>
        <taxon>Bacillota</taxon>
        <taxon>Bacilli</taxon>
        <taxon>Bacillales</taxon>
        <taxon>Bacillaceae</taxon>
        <taxon>Neobacillus</taxon>
    </lineage>
</organism>
<dbReference type="InterPro" id="IPR011990">
    <property type="entry name" value="TPR-like_helical_dom_sf"/>
</dbReference>
<sequence>MTKEVVVIGGTVMTLESQLINKSYYQMYINEHEDVQPVRVLGDAYQEELQKDLPNLTSIRFAQGEIYFHNRDFEAAIFKWENITGELELWARKNIADAYYESGLLSNAEDLYLSIETNNLTLKTEVALQLFSLYIDRGKREEAVEIIKRTIDSNPDYPNVTVIARSYFEDQQDWNNAIELAVNEAKRTGLIDWFETVNTYINKNLTKNYNPNYFIQAIFELYSLDKNKFEELTTSLWKSYKDEDSYFTWLREVNHLLLNIDISRDFHFESLSELHYQTYFHLINGDYSIKTLEDLVPDLLTNWLRLSIPKHKVIVSAAVLSWNELFPTSISISIVSEAENLIGETDSNIDELEESLSLFEAIISWAKANDMGENNHLKWMVQQLNEFDTHHLFITGLSGSGKSTFVNTILGEEIQDSPTSSLVMFKDFEDLNIYEITDHETIKLENFTHFQERMDRRRNALESIIEFQQPFPFLYEQKLALIETPGLKGSYQERYEVLQYIQMADTLLFVLDANAPFTELEKGVLSQINELAPDIPVHFLLNKMDTIVNEQNAIRIFDETNSKIQSYLPEAQVFAYSSQYERGQQLVELKGFIQSIKDTRNIADKRLAKLLFFIRTTISRLLQKRIDVENQLIESVRWNEEVVMKLNGALNQVKDAEAQKIKAITRSYRGIKESIQNEISIEVPKILQECSDLIKEDSNISTIHIELNDVMNNRIQDYLEREVMPKYYSSLQEWITKSKEEFEQGQGFLDEMAEGLNSLYGEERIRTECDFKVLDDWRRDTDRMTSRFQLEKVNILLRNTPSQFLLKSAGKLFGALSQNNAMLYNKYKAFVKNDSYSESTEIVIQRFFQQFELFEKSLERDITLFFRQPLKTLNEAIEESLSQISTNQDILKKMNTNPEMFRDPLTLFEVRLRQFEWATIAGKGVHTTY</sequence>
<dbReference type="SUPFAM" id="SSF52540">
    <property type="entry name" value="P-loop containing nucleoside triphosphate hydrolases"/>
    <property type="match status" value="2"/>
</dbReference>
<dbReference type="Proteomes" id="UP000548423">
    <property type="component" value="Unassembled WGS sequence"/>
</dbReference>
<dbReference type="PANTHER" id="PTHR43681:SF1">
    <property type="entry name" value="SARCALUMENIN"/>
    <property type="match status" value="1"/>
</dbReference>
<dbReference type="Pfam" id="PF00350">
    <property type="entry name" value="Dynamin_N"/>
    <property type="match status" value="1"/>
</dbReference>
<feature type="repeat" description="TPR" evidence="1">
    <location>
        <begin position="124"/>
        <end position="157"/>
    </location>
</feature>
<keyword evidence="3" id="KW-0132">Cell division</keyword>
<dbReference type="InterPro" id="IPR027417">
    <property type="entry name" value="P-loop_NTPase"/>
</dbReference>
<feature type="domain" description="Dynamin N-terminal" evidence="2">
    <location>
        <begin position="394"/>
        <end position="525"/>
    </location>
</feature>
<dbReference type="InterPro" id="IPR051943">
    <property type="entry name" value="TRAFAC_Dynamin-like_GTPase"/>
</dbReference>
<accession>A0A852TKG6</accession>
<protein>
    <submittedName>
        <fullName evidence="3">GTP-binding protein EngB required for normal cell division</fullName>
    </submittedName>
</protein>
<name>A0A852TKG6_9BACI</name>
<evidence type="ECO:0000313" key="3">
    <source>
        <dbReference type="EMBL" id="NYE08196.1"/>
    </source>
</evidence>
<evidence type="ECO:0000313" key="4">
    <source>
        <dbReference type="Proteomes" id="UP000548423"/>
    </source>
</evidence>
<reference evidence="4" key="1">
    <citation type="submission" date="2020-07" db="EMBL/GenBank/DDBJ databases">
        <authorList>
            <person name="Partida-Martinez L."/>
            <person name="Huntemann M."/>
            <person name="Clum A."/>
            <person name="Wang J."/>
            <person name="Palaniappan K."/>
            <person name="Ritter S."/>
            <person name="Chen I.-M."/>
            <person name="Stamatis D."/>
            <person name="Reddy T."/>
            <person name="O'Malley R."/>
            <person name="Daum C."/>
            <person name="Shapiro N."/>
            <person name="Ivanova N."/>
            <person name="Kyrpides N."/>
            <person name="Woyke T."/>
        </authorList>
    </citation>
    <scope>NUCLEOTIDE SEQUENCE [LARGE SCALE GENOMIC DNA]</scope>
    <source>
        <strain evidence="4">AT2.8</strain>
    </source>
</reference>
<dbReference type="EMBL" id="JACCBX010000012">
    <property type="protein sequence ID" value="NYE08196.1"/>
    <property type="molecule type" value="Genomic_DNA"/>
</dbReference>
<dbReference type="InterPro" id="IPR045063">
    <property type="entry name" value="Dynamin_N"/>
</dbReference>
<gene>
    <name evidence="3" type="ORF">F4694_005039</name>
</gene>
<dbReference type="Gene3D" id="3.40.50.300">
    <property type="entry name" value="P-loop containing nucleotide triphosphate hydrolases"/>
    <property type="match status" value="1"/>
</dbReference>
<evidence type="ECO:0000256" key="1">
    <source>
        <dbReference type="PROSITE-ProRule" id="PRU00339"/>
    </source>
</evidence>